<gene>
    <name evidence="7" type="ORF">GXX24_11100</name>
</gene>
<dbReference type="AlphaFoldDB" id="A0A832PNC4"/>
<keyword evidence="3" id="KW-0233">DNA recombination</keyword>
<dbReference type="Pfam" id="PF00589">
    <property type="entry name" value="Phage_integrase"/>
    <property type="match status" value="1"/>
</dbReference>
<evidence type="ECO:0000313" key="8">
    <source>
        <dbReference type="Proteomes" id="UP000580830"/>
    </source>
</evidence>
<dbReference type="SUPFAM" id="SSF56349">
    <property type="entry name" value="DNA breaking-rejoining enzymes"/>
    <property type="match status" value="1"/>
</dbReference>
<proteinExistence type="predicted"/>
<dbReference type="Proteomes" id="UP000580830">
    <property type="component" value="Unassembled WGS sequence"/>
</dbReference>
<dbReference type="PROSITE" id="PS51900">
    <property type="entry name" value="CB"/>
    <property type="match status" value="1"/>
</dbReference>
<comment type="caution">
    <text evidence="7">The sequence shown here is derived from an EMBL/GenBank/DDBJ whole genome shotgun (WGS) entry which is preliminary data.</text>
</comment>
<dbReference type="EMBL" id="DULP01000169">
    <property type="protein sequence ID" value="HHW34669.1"/>
    <property type="molecule type" value="Genomic_DNA"/>
</dbReference>
<reference evidence="7 8" key="1">
    <citation type="journal article" date="2020" name="Biotechnol. Biofuels">
        <title>New insights from the biogas microbiome by comprehensive genome-resolved metagenomics of nearly 1600 species originating from multiple anaerobic digesters.</title>
        <authorList>
            <person name="Campanaro S."/>
            <person name="Treu L."/>
            <person name="Rodriguez-R L.M."/>
            <person name="Kovalovszki A."/>
            <person name="Ziels R.M."/>
            <person name="Maus I."/>
            <person name="Zhu X."/>
            <person name="Kougias P.G."/>
            <person name="Basile A."/>
            <person name="Luo G."/>
            <person name="Schluter A."/>
            <person name="Konstantinidis K.T."/>
            <person name="Angelidaki I."/>
        </authorList>
    </citation>
    <scope>NUCLEOTIDE SEQUENCE [LARGE SCALE GENOMIC DNA]</scope>
    <source>
        <strain evidence="7">AS04akNAM_125</strain>
    </source>
</reference>
<dbReference type="InterPro" id="IPR011010">
    <property type="entry name" value="DNA_brk_join_enz"/>
</dbReference>
<accession>A0A832PNC4</accession>
<keyword evidence="2 4" id="KW-0238">DNA-binding</keyword>
<protein>
    <submittedName>
        <fullName evidence="7">Tyrosine-type recombinase/integrase</fullName>
    </submittedName>
</protein>
<dbReference type="GO" id="GO:0003677">
    <property type="term" value="F:DNA binding"/>
    <property type="evidence" value="ECO:0007669"/>
    <property type="project" value="UniProtKB-UniRule"/>
</dbReference>
<evidence type="ECO:0000259" key="6">
    <source>
        <dbReference type="PROSITE" id="PS51900"/>
    </source>
</evidence>
<evidence type="ECO:0000256" key="1">
    <source>
        <dbReference type="ARBA" id="ARBA00022908"/>
    </source>
</evidence>
<dbReference type="InterPro" id="IPR044068">
    <property type="entry name" value="CB"/>
</dbReference>
<keyword evidence="1" id="KW-0229">DNA integration</keyword>
<dbReference type="InterPro" id="IPR013762">
    <property type="entry name" value="Integrase-like_cat_sf"/>
</dbReference>
<organism evidence="7 8">
    <name type="scientific">Paracoccus solventivorans</name>
    <dbReference type="NCBI Taxonomy" id="53463"/>
    <lineage>
        <taxon>Bacteria</taxon>
        <taxon>Pseudomonadati</taxon>
        <taxon>Pseudomonadota</taxon>
        <taxon>Alphaproteobacteria</taxon>
        <taxon>Rhodobacterales</taxon>
        <taxon>Paracoccaceae</taxon>
        <taxon>Paracoccus</taxon>
    </lineage>
</organism>
<dbReference type="PROSITE" id="PS51898">
    <property type="entry name" value="TYR_RECOMBINASE"/>
    <property type="match status" value="1"/>
</dbReference>
<feature type="domain" description="Tyr recombinase" evidence="5">
    <location>
        <begin position="250"/>
        <end position="434"/>
    </location>
</feature>
<dbReference type="InterPro" id="IPR002104">
    <property type="entry name" value="Integrase_catalytic"/>
</dbReference>
<evidence type="ECO:0000256" key="4">
    <source>
        <dbReference type="PROSITE-ProRule" id="PRU01248"/>
    </source>
</evidence>
<dbReference type="Gene3D" id="1.10.443.10">
    <property type="entry name" value="Intergrase catalytic core"/>
    <property type="match status" value="1"/>
</dbReference>
<dbReference type="PANTHER" id="PTHR30349">
    <property type="entry name" value="PHAGE INTEGRASE-RELATED"/>
    <property type="match status" value="1"/>
</dbReference>
<name>A0A832PNC4_9RHOB</name>
<evidence type="ECO:0000259" key="5">
    <source>
        <dbReference type="PROSITE" id="PS51898"/>
    </source>
</evidence>
<dbReference type="GO" id="GO:0015074">
    <property type="term" value="P:DNA integration"/>
    <property type="evidence" value="ECO:0007669"/>
    <property type="project" value="UniProtKB-KW"/>
</dbReference>
<evidence type="ECO:0000313" key="7">
    <source>
        <dbReference type="EMBL" id="HHW34669.1"/>
    </source>
</evidence>
<evidence type="ECO:0000256" key="2">
    <source>
        <dbReference type="ARBA" id="ARBA00023125"/>
    </source>
</evidence>
<evidence type="ECO:0000256" key="3">
    <source>
        <dbReference type="ARBA" id="ARBA00023172"/>
    </source>
</evidence>
<dbReference type="PANTHER" id="PTHR30349:SF64">
    <property type="entry name" value="PROPHAGE INTEGRASE INTD-RELATED"/>
    <property type="match status" value="1"/>
</dbReference>
<sequence>MAGIIGKTMFKRKLGDTEREALAAYPRFHAQVESEIADAKRRLNPPTLSPTASEREAYAEALRRRADLIAAGASPDELAHEGDSLADCYPQDDWEPVGVPPVDRHTINLLRLGPERYRPPEPTLNDALKLYIEERLGGDDPDADQRPVLLAKRVVGAAVEALGRGDPLLSSLTREDARKVRNEMLDRFKATGRGRGEKVSPATVSRELSILAAVVNLAKVEFGLPDTFANPFHKLPVARTAKGQGVKADDKRHPLPPDVLKEVRRRVLVGASPDLALVWRLIEGTGCRIAEVTGLLVADVDVTGEFPHIRIEANDARRLKTDASRRVVPLVGDALQAAKDALKLPREGLVLFPKYGRSRGSDAASAALMKHIRKVTADPRHVVHSLRHNMKDRLIVAEVSSLDQNLILGHALEGVGDRVYGGETAKLRATTRAMRKALGLPAED</sequence>
<feature type="domain" description="Core-binding (CB)" evidence="6">
    <location>
        <begin position="122"/>
        <end position="219"/>
    </location>
</feature>
<dbReference type="GO" id="GO:0006310">
    <property type="term" value="P:DNA recombination"/>
    <property type="evidence" value="ECO:0007669"/>
    <property type="project" value="UniProtKB-KW"/>
</dbReference>
<dbReference type="InterPro" id="IPR050090">
    <property type="entry name" value="Tyrosine_recombinase_XerCD"/>
</dbReference>